<sequence>SGEIFTKPDLFLGIRTIVDGHTAIKSELMPTEVSYSHLVDLEIPEIFLPFIKYSVEVKPVPDTEVHALYSYIPSSWAGDDIRVEGDGLLIWKGTPLVTYQQNLNIYFLTHSTDVLLAKGISLSLTKETWNVDFEADREGGINVVGKILGLQGTEILSENSCLTNDDTKVFNISHSGNKNHKITSFTDAGFEGIGDETITTYTDDGEGGCDQNIVINSNVTRTINFASIDTYRLTVAQPQSIGLGYNKAEITELEVDEGGRWLFYSTELQKIFSTRETGNADGDFDEIELTNLPDTNDGDSLPYTSITVKRNLEGTTSLPVVEKDEESSIAIGTRNFKNYFKISDSNTSIPKYRFKLDSNFIISSPALSPKFITRFKDDIES</sequence>
<feature type="non-terminal residue" evidence="1">
    <location>
        <position position="1"/>
    </location>
</feature>
<dbReference type="EMBL" id="LAZR01058021">
    <property type="protein sequence ID" value="KKK70794.1"/>
    <property type="molecule type" value="Genomic_DNA"/>
</dbReference>
<dbReference type="AlphaFoldDB" id="A0A0F8ZWI8"/>
<proteinExistence type="predicted"/>
<evidence type="ECO:0000313" key="1">
    <source>
        <dbReference type="EMBL" id="KKK70794.1"/>
    </source>
</evidence>
<feature type="non-terminal residue" evidence="1">
    <location>
        <position position="381"/>
    </location>
</feature>
<gene>
    <name evidence="1" type="ORF">LCGC14_2920400</name>
</gene>
<comment type="caution">
    <text evidence="1">The sequence shown here is derived from an EMBL/GenBank/DDBJ whole genome shotgun (WGS) entry which is preliminary data.</text>
</comment>
<reference evidence="1" key="1">
    <citation type="journal article" date="2015" name="Nature">
        <title>Complex archaea that bridge the gap between prokaryotes and eukaryotes.</title>
        <authorList>
            <person name="Spang A."/>
            <person name="Saw J.H."/>
            <person name="Jorgensen S.L."/>
            <person name="Zaremba-Niedzwiedzka K."/>
            <person name="Martijn J."/>
            <person name="Lind A.E."/>
            <person name="van Eijk R."/>
            <person name="Schleper C."/>
            <person name="Guy L."/>
            <person name="Ettema T.J."/>
        </authorList>
    </citation>
    <scope>NUCLEOTIDE SEQUENCE</scope>
</reference>
<name>A0A0F8ZWI8_9ZZZZ</name>
<organism evidence="1">
    <name type="scientific">marine sediment metagenome</name>
    <dbReference type="NCBI Taxonomy" id="412755"/>
    <lineage>
        <taxon>unclassified sequences</taxon>
        <taxon>metagenomes</taxon>
        <taxon>ecological metagenomes</taxon>
    </lineage>
</organism>
<accession>A0A0F8ZWI8</accession>
<protein>
    <submittedName>
        <fullName evidence="1">Uncharacterized protein</fullName>
    </submittedName>
</protein>